<dbReference type="Proteomes" id="UP000695562">
    <property type="component" value="Unassembled WGS sequence"/>
</dbReference>
<accession>A0A8J4Q0N3</accession>
<dbReference type="Gene3D" id="3.30.479.10">
    <property type="entry name" value="6-pyruvoyl tetrahydropterin synthase/QueD"/>
    <property type="match status" value="1"/>
</dbReference>
<sequence>MAQRTVILTRREVFSSSHRLYSEARTLEENKNIYGKCINNHGHNYTLEVSVKGAVNPELGMFMNATVLKDIIRERIMDKLDHKNLDVDVPELKGVTTTTENLAVFIWDQLKPHLNDYLYEVRVLETENNFVVYRGE</sequence>
<keyword evidence="8 9" id="KW-0456">Lyase</keyword>
<dbReference type="OrthoDB" id="14045at2759"/>
<evidence type="ECO:0000256" key="6">
    <source>
        <dbReference type="ARBA" id="ARBA00022833"/>
    </source>
</evidence>
<comment type="cofactor">
    <cofactor evidence="9 11">
        <name>Zn(2+)</name>
        <dbReference type="ChEBI" id="CHEBI:29105"/>
    </cofactor>
    <text evidence="9 11">Binds 1 zinc ion per subunit.</text>
</comment>
<comment type="pathway">
    <text evidence="1 9">Cofactor biosynthesis; tetrahydrobiopterin biosynthesis; tetrahydrobiopterin from 7,8-dihydroneopterin triphosphate: step 1/3.</text>
</comment>
<feature type="binding site" evidence="11">
    <location>
        <position position="41"/>
    </location>
    <ligand>
        <name>Zn(2+)</name>
        <dbReference type="ChEBI" id="CHEBI:29105"/>
    </ligand>
</feature>
<dbReference type="UniPathway" id="UPA00849">
    <property type="reaction ID" value="UER00819"/>
</dbReference>
<keyword evidence="6 9" id="KW-0862">Zinc</keyword>
<comment type="caution">
    <text evidence="12">The sequence shown here is derived from an EMBL/GenBank/DDBJ whole genome shotgun (WGS) entry which is preliminary data.</text>
</comment>
<feature type="active site" description="Charge relay system" evidence="10">
    <location>
        <position position="125"/>
    </location>
</feature>
<evidence type="ECO:0000256" key="4">
    <source>
        <dbReference type="ARBA" id="ARBA00015587"/>
    </source>
</evidence>
<evidence type="ECO:0000256" key="1">
    <source>
        <dbReference type="ARBA" id="ARBA00005126"/>
    </source>
</evidence>
<evidence type="ECO:0000256" key="11">
    <source>
        <dbReference type="PIRSR" id="PIRSR006113-2"/>
    </source>
</evidence>
<evidence type="ECO:0000313" key="13">
    <source>
        <dbReference type="Proteomes" id="UP000695562"/>
    </source>
</evidence>
<feature type="active site" description="Proton acceptor" evidence="10">
    <location>
        <position position="37"/>
    </location>
</feature>
<evidence type="ECO:0000256" key="7">
    <source>
        <dbReference type="ARBA" id="ARBA00023007"/>
    </source>
</evidence>
<dbReference type="PIRSF" id="PIRSF006113">
    <property type="entry name" value="PTP_synth"/>
    <property type="match status" value="1"/>
</dbReference>
<name>A0A8J4Q0N3_9MYCE</name>
<keyword evidence="13" id="KW-1185">Reference proteome</keyword>
<gene>
    <name evidence="12" type="ORF">CYY_001887</name>
</gene>
<evidence type="ECO:0000256" key="9">
    <source>
        <dbReference type="PIRNR" id="PIRNR006113"/>
    </source>
</evidence>
<dbReference type="GO" id="GO:0005739">
    <property type="term" value="C:mitochondrion"/>
    <property type="evidence" value="ECO:0007669"/>
    <property type="project" value="TreeGrafter"/>
</dbReference>
<dbReference type="GO" id="GO:0006729">
    <property type="term" value="P:tetrahydrobiopterin biosynthetic process"/>
    <property type="evidence" value="ECO:0007669"/>
    <property type="project" value="UniProtKB-UniPathway"/>
</dbReference>
<evidence type="ECO:0000256" key="8">
    <source>
        <dbReference type="ARBA" id="ARBA00023239"/>
    </source>
</evidence>
<dbReference type="PANTHER" id="PTHR12589:SF7">
    <property type="entry name" value="6-PYRUVOYL TETRAHYDROBIOPTERIN SYNTHASE"/>
    <property type="match status" value="1"/>
</dbReference>
<comment type="catalytic activity">
    <reaction evidence="9">
        <text>7,8-dihydroneopterin 3'-triphosphate = 6-pyruvoyl-5,6,7,8-tetrahydropterin + triphosphate + H(+)</text>
        <dbReference type="Rhea" id="RHEA:22048"/>
        <dbReference type="ChEBI" id="CHEBI:15378"/>
        <dbReference type="ChEBI" id="CHEBI:18036"/>
        <dbReference type="ChEBI" id="CHEBI:58462"/>
        <dbReference type="ChEBI" id="CHEBI:136564"/>
        <dbReference type="EC" id="4.2.3.12"/>
    </reaction>
</comment>
<dbReference type="GO" id="GO:0003874">
    <property type="term" value="F:6-pyruvoyltetrahydropterin synthase activity"/>
    <property type="evidence" value="ECO:0007669"/>
    <property type="project" value="UniProtKB-EC"/>
</dbReference>
<comment type="similarity">
    <text evidence="2 9">Belongs to the PTPS family.</text>
</comment>
<dbReference type="PROSITE" id="PS00988">
    <property type="entry name" value="PTPS_2"/>
    <property type="match status" value="1"/>
</dbReference>
<proteinExistence type="inferred from homology"/>
<evidence type="ECO:0000313" key="12">
    <source>
        <dbReference type="EMBL" id="KAF2076810.1"/>
    </source>
</evidence>
<evidence type="ECO:0000256" key="3">
    <source>
        <dbReference type="ARBA" id="ARBA00013100"/>
    </source>
</evidence>
<keyword evidence="7 9" id="KW-0783">Tetrahydrobiopterin biosynthesis</keyword>
<keyword evidence="5 9" id="KW-0479">Metal-binding</keyword>
<evidence type="ECO:0000256" key="5">
    <source>
        <dbReference type="ARBA" id="ARBA00022723"/>
    </source>
</evidence>
<reference evidence="12" key="1">
    <citation type="submission" date="2020-01" db="EMBL/GenBank/DDBJ databases">
        <title>Development of genomics and gene disruption for Polysphondylium violaceum indicates a role for the polyketide synthase stlB in stalk morphogenesis.</title>
        <authorList>
            <person name="Narita B."/>
            <person name="Kawabe Y."/>
            <person name="Kin K."/>
            <person name="Saito T."/>
            <person name="Gibbs R."/>
            <person name="Kuspa A."/>
            <person name="Muzny D."/>
            <person name="Queller D."/>
            <person name="Richards S."/>
            <person name="Strassman J."/>
            <person name="Sucgang R."/>
            <person name="Worley K."/>
            <person name="Schaap P."/>
        </authorList>
    </citation>
    <scope>NUCLEOTIDE SEQUENCE</scope>
    <source>
        <strain evidence="12">QSvi11</strain>
    </source>
</reference>
<dbReference type="PANTHER" id="PTHR12589">
    <property type="entry name" value="PYRUVOYL TETRAHYDROBIOPTERIN SYNTHASE"/>
    <property type="match status" value="1"/>
</dbReference>
<protein>
    <recommendedName>
        <fullName evidence="4 9">6-pyruvoyl tetrahydrobiopterin synthase</fullName>
        <shortName evidence="9">PTP synthase</shortName>
        <shortName evidence="9">PTPS</shortName>
        <ecNumber evidence="3 9">4.2.3.12</ecNumber>
    </recommendedName>
</protein>
<feature type="binding site" evidence="11">
    <location>
        <position position="43"/>
    </location>
    <ligand>
        <name>Zn(2+)</name>
        <dbReference type="ChEBI" id="CHEBI:29105"/>
    </ligand>
</feature>
<dbReference type="GO" id="GO:0046872">
    <property type="term" value="F:metal ion binding"/>
    <property type="evidence" value="ECO:0007669"/>
    <property type="project" value="UniProtKB-KW"/>
</dbReference>
<evidence type="ECO:0000256" key="2">
    <source>
        <dbReference type="ARBA" id="ARBA00009164"/>
    </source>
</evidence>
<dbReference type="EMBL" id="AJWJ01000048">
    <property type="protein sequence ID" value="KAF2076810.1"/>
    <property type="molecule type" value="Genomic_DNA"/>
</dbReference>
<dbReference type="Pfam" id="PF01242">
    <property type="entry name" value="PTPS"/>
    <property type="match status" value="1"/>
</dbReference>
<evidence type="ECO:0000256" key="10">
    <source>
        <dbReference type="PIRSR" id="PIRSR006113-1"/>
    </source>
</evidence>
<feature type="binding site" evidence="11">
    <location>
        <position position="18"/>
    </location>
    <ligand>
        <name>Zn(2+)</name>
        <dbReference type="ChEBI" id="CHEBI:29105"/>
    </ligand>
</feature>
<dbReference type="InterPro" id="IPR038418">
    <property type="entry name" value="6-PTP_synth/QueD_sf"/>
</dbReference>
<dbReference type="InterPro" id="IPR007115">
    <property type="entry name" value="6-PTP_synth/QueD"/>
</dbReference>
<feature type="active site" description="Charge relay system" evidence="10">
    <location>
        <position position="82"/>
    </location>
</feature>
<dbReference type="EC" id="4.2.3.12" evidence="3 9"/>
<organism evidence="12 13">
    <name type="scientific">Polysphondylium violaceum</name>
    <dbReference type="NCBI Taxonomy" id="133409"/>
    <lineage>
        <taxon>Eukaryota</taxon>
        <taxon>Amoebozoa</taxon>
        <taxon>Evosea</taxon>
        <taxon>Eumycetozoa</taxon>
        <taxon>Dictyostelia</taxon>
        <taxon>Dictyosteliales</taxon>
        <taxon>Dictyosteliaceae</taxon>
        <taxon>Polysphondylium</taxon>
    </lineage>
</organism>
<dbReference type="SUPFAM" id="SSF55620">
    <property type="entry name" value="Tetrahydrobiopterin biosynthesis enzymes-like"/>
    <property type="match status" value="1"/>
</dbReference>
<dbReference type="FunFam" id="3.30.479.10:FF:000003">
    <property type="entry name" value="6-pyruvoyl tetrahydrobiopterin synthase"/>
    <property type="match status" value="1"/>
</dbReference>
<dbReference type="InterPro" id="IPR022469">
    <property type="entry name" value="PTPS_His_AS"/>
</dbReference>
<dbReference type="AlphaFoldDB" id="A0A8J4Q0N3"/>